<gene>
    <name evidence="2" type="ORF">EAH74_30675</name>
</gene>
<keyword evidence="1" id="KW-1133">Transmembrane helix</keyword>
<evidence type="ECO:0000256" key="1">
    <source>
        <dbReference type="SAM" id="Phobius"/>
    </source>
</evidence>
<proteinExistence type="predicted"/>
<reference evidence="2 3" key="1">
    <citation type="journal article" date="2019" name="Environ. Microbiol.">
        <title>Species interactions and distinct microbial communities in high Arctic permafrost affected cryosols are associated with the CH4 and CO2 gas fluxes.</title>
        <authorList>
            <person name="Altshuler I."/>
            <person name="Hamel J."/>
            <person name="Turney S."/>
            <person name="Magnuson E."/>
            <person name="Levesque R."/>
            <person name="Greer C."/>
            <person name="Whyte L.G."/>
        </authorList>
    </citation>
    <scope>NUCLEOTIDE SEQUENCE [LARGE SCALE GENOMIC DNA]</scope>
    <source>
        <strain evidence="2 3">OWC5</strain>
    </source>
</reference>
<accession>A0A502HL16</accession>
<protein>
    <submittedName>
        <fullName evidence="2">Uncharacterized protein</fullName>
    </submittedName>
</protein>
<feature type="transmembrane region" description="Helical" evidence="1">
    <location>
        <begin position="49"/>
        <end position="70"/>
    </location>
</feature>
<dbReference type="AlphaFoldDB" id="A0A502HL16"/>
<feature type="transmembrane region" description="Helical" evidence="1">
    <location>
        <begin position="21"/>
        <end position="43"/>
    </location>
</feature>
<feature type="transmembrane region" description="Helical" evidence="1">
    <location>
        <begin position="131"/>
        <end position="154"/>
    </location>
</feature>
<evidence type="ECO:0000313" key="3">
    <source>
        <dbReference type="Proteomes" id="UP000320914"/>
    </source>
</evidence>
<keyword evidence="1" id="KW-0472">Membrane</keyword>
<dbReference type="EMBL" id="RCZA01000020">
    <property type="protein sequence ID" value="TPG75497.1"/>
    <property type="molecule type" value="Genomic_DNA"/>
</dbReference>
<feature type="transmembrane region" description="Helical" evidence="1">
    <location>
        <begin position="91"/>
        <end position="111"/>
    </location>
</feature>
<dbReference type="RefSeq" id="WP_140683928.1">
    <property type="nucleotide sequence ID" value="NZ_RCZA01000020.1"/>
</dbReference>
<keyword evidence="1" id="KW-0812">Transmembrane</keyword>
<evidence type="ECO:0000313" key="2">
    <source>
        <dbReference type="EMBL" id="TPG75497.1"/>
    </source>
</evidence>
<organism evidence="2 3">
    <name type="scientific">Pseudomonas mandelii</name>
    <dbReference type="NCBI Taxonomy" id="75612"/>
    <lineage>
        <taxon>Bacteria</taxon>
        <taxon>Pseudomonadati</taxon>
        <taxon>Pseudomonadota</taxon>
        <taxon>Gammaproteobacteria</taxon>
        <taxon>Pseudomonadales</taxon>
        <taxon>Pseudomonadaceae</taxon>
        <taxon>Pseudomonas</taxon>
    </lineage>
</organism>
<dbReference type="Proteomes" id="UP000320914">
    <property type="component" value="Unassembled WGS sequence"/>
</dbReference>
<name>A0A502HL16_9PSED</name>
<sequence length="277" mass="31235">MHTQESKAHNRESGTVGRYREFWKITYSAGVALAICTVILTWLTKKPSYFNVGATICITVFVAGFCGTTYPKVRSFWEHKVGTWFRRAFHALLFFIAFVPARTLVSEVMGLPGQDFDATVAILSLCIYPALWFFVVALICSGIGLIHLFIFLAIRLTMLPVVDDMVRFMGTVIKNERLRHFIFTERTINSYFSLAQWGGATATALLLGQCFDKAGAEIANNDQIIKSIAYYTDYQIAGNYPGIIKHLRYRLHENGVVSYAIKSNSRITILIDKVKDS</sequence>
<comment type="caution">
    <text evidence="2">The sequence shown here is derived from an EMBL/GenBank/DDBJ whole genome shotgun (WGS) entry which is preliminary data.</text>
</comment>